<evidence type="ECO:0000256" key="2">
    <source>
        <dbReference type="SAM" id="MobiDB-lite"/>
    </source>
</evidence>
<dbReference type="InterPro" id="IPR052831">
    <property type="entry name" value="Apoptosis_promoter"/>
</dbReference>
<dbReference type="Pfam" id="PF16021">
    <property type="entry name" value="PDCD7"/>
    <property type="match status" value="1"/>
</dbReference>
<sequence>MSYPQPTYTHPIPPPQYHQPPYTPITIPTYQPRPECAYPNYTYNSSPYEPPYLQYSEEPKPPGVTSLSESEDLGKTSVSSADQLWLKAWLKSQNISLNAKEETKPEDKSLLETRKKTFKCVQLHNELKKKTIELEVSEISTEEWEHKKQEIEELKSQIKETLHSLTNPKETERLKLKIAKRQRHKNWRKKHIKKLQTVRDERQRRRETLHKDIDEWRAEWLEKDTILKEEAARKFEADSKVEQVELKRNKHKDLTDLLKEIQKLRDLRRDKMKKEGIVIS</sequence>
<name>A0ABR2WZ98_9FUNG</name>
<dbReference type="Proteomes" id="UP001479436">
    <property type="component" value="Unassembled WGS sequence"/>
</dbReference>
<feature type="compositionally biased region" description="Low complexity" evidence="2">
    <location>
        <begin position="1"/>
        <end position="10"/>
    </location>
</feature>
<evidence type="ECO:0000256" key="1">
    <source>
        <dbReference type="SAM" id="Coils"/>
    </source>
</evidence>
<reference evidence="3 4" key="1">
    <citation type="submission" date="2023-04" db="EMBL/GenBank/DDBJ databases">
        <title>Genome of Basidiobolus ranarum AG-B5.</title>
        <authorList>
            <person name="Stajich J.E."/>
            <person name="Carter-House D."/>
            <person name="Gryganskyi A."/>
        </authorList>
    </citation>
    <scope>NUCLEOTIDE SEQUENCE [LARGE SCALE GENOMIC DNA]</scope>
    <source>
        <strain evidence="3 4">AG-B5</strain>
    </source>
</reference>
<accession>A0ABR2WZ98</accession>
<keyword evidence="1" id="KW-0175">Coiled coil</keyword>
<evidence type="ECO:0000313" key="3">
    <source>
        <dbReference type="EMBL" id="KAK9766857.1"/>
    </source>
</evidence>
<feature type="region of interest" description="Disordered" evidence="2">
    <location>
        <begin position="1"/>
        <end position="29"/>
    </location>
</feature>
<dbReference type="EMBL" id="JASJQH010000118">
    <property type="protein sequence ID" value="KAK9766857.1"/>
    <property type="molecule type" value="Genomic_DNA"/>
</dbReference>
<feature type="coiled-coil region" evidence="1">
    <location>
        <begin position="244"/>
        <end position="274"/>
    </location>
</feature>
<dbReference type="PANTHER" id="PTHR48190:SF2">
    <property type="entry name" value="PROGRAMMED CELL DEATH PROTEIN 7"/>
    <property type="match status" value="1"/>
</dbReference>
<feature type="compositionally biased region" description="Pro residues" evidence="2">
    <location>
        <begin position="11"/>
        <end position="23"/>
    </location>
</feature>
<organism evidence="3 4">
    <name type="scientific">Basidiobolus ranarum</name>
    <dbReference type="NCBI Taxonomy" id="34480"/>
    <lineage>
        <taxon>Eukaryota</taxon>
        <taxon>Fungi</taxon>
        <taxon>Fungi incertae sedis</taxon>
        <taxon>Zoopagomycota</taxon>
        <taxon>Entomophthoromycotina</taxon>
        <taxon>Basidiobolomycetes</taxon>
        <taxon>Basidiobolales</taxon>
        <taxon>Basidiobolaceae</taxon>
        <taxon>Basidiobolus</taxon>
    </lineage>
</organism>
<keyword evidence="4" id="KW-1185">Reference proteome</keyword>
<proteinExistence type="predicted"/>
<dbReference type="PANTHER" id="PTHR48190">
    <property type="entry name" value="PROGRAMMED CELL DEATH PROTEIN 7"/>
    <property type="match status" value="1"/>
</dbReference>
<feature type="region of interest" description="Disordered" evidence="2">
    <location>
        <begin position="48"/>
        <end position="75"/>
    </location>
</feature>
<gene>
    <name evidence="3" type="ORF">K7432_003753</name>
</gene>
<comment type="caution">
    <text evidence="3">The sequence shown here is derived from an EMBL/GenBank/DDBJ whole genome shotgun (WGS) entry which is preliminary data.</text>
</comment>
<protein>
    <submittedName>
        <fullName evidence="3">Uncharacterized protein</fullName>
    </submittedName>
</protein>
<dbReference type="InterPro" id="IPR031974">
    <property type="entry name" value="PDCD7"/>
</dbReference>
<evidence type="ECO:0000313" key="4">
    <source>
        <dbReference type="Proteomes" id="UP001479436"/>
    </source>
</evidence>